<organism evidence="1 2">
    <name type="scientific">Rhodamnia argentea</name>
    <dbReference type="NCBI Taxonomy" id="178133"/>
    <lineage>
        <taxon>Eukaryota</taxon>
        <taxon>Viridiplantae</taxon>
        <taxon>Streptophyta</taxon>
        <taxon>Embryophyta</taxon>
        <taxon>Tracheophyta</taxon>
        <taxon>Spermatophyta</taxon>
        <taxon>Magnoliopsida</taxon>
        <taxon>eudicotyledons</taxon>
        <taxon>Gunneridae</taxon>
        <taxon>Pentapetalae</taxon>
        <taxon>rosids</taxon>
        <taxon>malvids</taxon>
        <taxon>Myrtales</taxon>
        <taxon>Myrtaceae</taxon>
        <taxon>Myrtoideae</taxon>
        <taxon>Myrteae</taxon>
        <taxon>Australasian group</taxon>
        <taxon>Rhodamnia</taxon>
    </lineage>
</organism>
<proteinExistence type="predicted"/>
<keyword evidence="1" id="KW-1185">Reference proteome</keyword>
<name>A0ABM3HPL2_9MYRT</name>
<protein>
    <submittedName>
        <fullName evidence="2">Uncharacterized protein LOC115734868</fullName>
    </submittedName>
</protein>
<accession>A0ABM3HPL2</accession>
<dbReference type="GeneID" id="115734868"/>
<sequence length="895" mass="99656">MDFNQEWKSKFPINAVFKPPLLVSDPSSSKSQLGPLIFNPKPDSLTELLSSPSLVSPPVLPPLPRLSLARFLCTTSSVPPSTSSKIEALFGPEQTDPASVFAHNRLQFLCCPDTGEVIVFFPTGANSDQVGFLILSVEDGKLRVKIGEDGDVFRSKKRFCHSIVRIVVNPIPDSGNCVASNVGYLLAYTMYSVHWFVVRSGRNSGVPVLAFLGSKVFKTCSIVHACWCPELPELSVVLLESGNLFWFDLKGVLLEVGLEHNLKGTWLRVPWSHIGGSESAEWLGCEFSWHPKILIVARSDVVFLVDFRSEQCIVRCVANIGMSGSYASTEKDQFLAFSRAGSDGFHFALASNKLLLLCDTRKPLNPVLQWSHGLDRPCYIDVFKLSKLRSNSKQDTYEHSSKLGFSILLGSLWNCEWSLFCYGPPLPDARGLFPSKVSGICDSFYAWGLPSEFSLSGRECGSGSCLLKEEFLKKSLPQWVDWQRKRELVLGFGILGSHLFLPTSDDDEFGSFTLIRLMSSGKLEYQRYSTSWDFARSCKNDVKLAFVDNGMRSVVEEGYKFPKRFKYLELDYLYSFLKGNLASVLEGKIERTSSCPKEKESFDPACHIALCKMRKASGSQLGSPSTLAFDDIRSPTTIGEIISRKKCAGLSTELLLLAFSGYSEFLEVLLDQKKVSLDFLVVSDTVQLQPFVLREPSFRSNKWSNKVHRSDALVGPVLPVPLLSTLHRVRDGSSEASVVGLSSEAELSLQFSEVMQVATKMAMSDSGPEVRDEHAVSLADDREETWTASQREKPFFLYHIGSFKPYAHPVCSHMVSKVVDSKAVSSKSTDASGLEIFDNICPFEMTFNSGQQDFGSKELAIYNILKGQYIKRQESFDPYQDFLGRCKLQKSRSSV</sequence>
<dbReference type="Proteomes" id="UP000827889">
    <property type="component" value="Chromosome 7"/>
</dbReference>
<dbReference type="PANTHER" id="PTHR15319:SF1">
    <property type="entry name" value="TATA BOX-BINDING PROTEIN-ASSOCIATED FACTOR RNA POLYMERASE I SUBUNIT C"/>
    <property type="match status" value="1"/>
</dbReference>
<evidence type="ECO:0000313" key="2">
    <source>
        <dbReference type="RefSeq" id="XP_048138533.1"/>
    </source>
</evidence>
<dbReference type="RefSeq" id="XP_048138533.1">
    <property type="nucleotide sequence ID" value="XM_048282576.1"/>
</dbReference>
<dbReference type="PANTHER" id="PTHR15319">
    <property type="entry name" value="TATA BOX-BINDING PROTEIN ASSOCIATED FACTOR RNA POLYMERASE I SUBUNIT C"/>
    <property type="match status" value="1"/>
</dbReference>
<reference evidence="2" key="1">
    <citation type="submission" date="2025-08" db="UniProtKB">
        <authorList>
            <consortium name="RefSeq"/>
        </authorList>
    </citation>
    <scope>IDENTIFICATION</scope>
    <source>
        <tissue evidence="2">Leaf</tissue>
    </source>
</reference>
<dbReference type="InterPro" id="IPR038801">
    <property type="entry name" value="TAF1C"/>
</dbReference>
<evidence type="ECO:0000313" key="1">
    <source>
        <dbReference type="Proteomes" id="UP000827889"/>
    </source>
</evidence>
<gene>
    <name evidence="2" type="primary">LOC115734868</name>
</gene>